<dbReference type="Proteomes" id="UP000031866">
    <property type="component" value="Chromosome"/>
</dbReference>
<dbReference type="SUPFAM" id="SSF55729">
    <property type="entry name" value="Acyl-CoA N-acyltransferases (Nat)"/>
    <property type="match status" value="1"/>
</dbReference>
<dbReference type="RefSeq" id="WP_041895982.1">
    <property type="nucleotide sequence ID" value="NZ_CP010086.2"/>
</dbReference>
<evidence type="ECO:0000313" key="3">
    <source>
        <dbReference type="Proteomes" id="UP000031866"/>
    </source>
</evidence>
<dbReference type="KEGG" id="cbei:LF65_02115"/>
<sequence length="187" mass="21987">MNLKELNNVDIEIIYNEHMIKDFPSGELKPLDVIQKLNKRKNYICLGLYNNNELLAYALLASSKSYLLIDYYAVCKEHRDEGIGSEFLSILQEHFRNYDGIIVEVERVECGPNESEKLIRKRRIDFYKRNGMRMTDIYCKLFDIDYCIMCLCNVDLEDLAIYSGLKDIYKEIIPGSLYSKYVELSYV</sequence>
<dbReference type="AlphaFoldDB" id="A0A0B5QLA1"/>
<dbReference type="PROSITE" id="PS51186">
    <property type="entry name" value="GNAT"/>
    <property type="match status" value="1"/>
</dbReference>
<dbReference type="GO" id="GO:0016747">
    <property type="term" value="F:acyltransferase activity, transferring groups other than amino-acyl groups"/>
    <property type="evidence" value="ECO:0007669"/>
    <property type="project" value="InterPro"/>
</dbReference>
<evidence type="ECO:0000313" key="2">
    <source>
        <dbReference type="EMBL" id="AJG98707.1"/>
    </source>
</evidence>
<organism evidence="2 3">
    <name type="scientific">Clostridium beijerinckii</name>
    <name type="common">Clostridium MP</name>
    <dbReference type="NCBI Taxonomy" id="1520"/>
    <lineage>
        <taxon>Bacteria</taxon>
        <taxon>Bacillati</taxon>
        <taxon>Bacillota</taxon>
        <taxon>Clostridia</taxon>
        <taxon>Eubacteriales</taxon>
        <taxon>Clostridiaceae</taxon>
        <taxon>Clostridium</taxon>
    </lineage>
</organism>
<protein>
    <submittedName>
        <fullName evidence="2">GNAT family acetyltransferase</fullName>
    </submittedName>
</protein>
<accession>A0A0B5QLA1</accession>
<evidence type="ECO:0000259" key="1">
    <source>
        <dbReference type="PROSITE" id="PS51186"/>
    </source>
</evidence>
<reference evidence="3" key="1">
    <citation type="submission" date="2014-12" db="EMBL/GenBank/DDBJ databases">
        <title>Genome sequence of Clostridium beijerinckii strain 59B.</title>
        <authorList>
            <person name="Little G.T."/>
            <person name="Minton N.P."/>
        </authorList>
    </citation>
    <scope>NUCLEOTIDE SEQUENCE [LARGE SCALE GENOMIC DNA]</scope>
    <source>
        <strain evidence="3">59B</strain>
    </source>
</reference>
<dbReference type="CDD" id="cd04301">
    <property type="entry name" value="NAT_SF"/>
    <property type="match status" value="1"/>
</dbReference>
<proteinExistence type="predicted"/>
<dbReference type="InterPro" id="IPR016181">
    <property type="entry name" value="Acyl_CoA_acyltransferase"/>
</dbReference>
<gene>
    <name evidence="2" type="ORF">LF65_02115</name>
</gene>
<dbReference type="STRING" id="1520.LF65_02115"/>
<keyword evidence="2" id="KW-0808">Transferase</keyword>
<dbReference type="OrthoDB" id="9127144at2"/>
<dbReference type="InterPro" id="IPR000182">
    <property type="entry name" value="GNAT_dom"/>
</dbReference>
<name>A0A0B5QLA1_CLOBE</name>
<dbReference type="Pfam" id="PF00583">
    <property type="entry name" value="Acetyltransf_1"/>
    <property type="match status" value="1"/>
</dbReference>
<dbReference type="EMBL" id="CP010086">
    <property type="protein sequence ID" value="AJG98707.1"/>
    <property type="molecule type" value="Genomic_DNA"/>
</dbReference>
<feature type="domain" description="N-acetyltransferase" evidence="1">
    <location>
        <begin position="1"/>
        <end position="153"/>
    </location>
</feature>
<dbReference type="Gene3D" id="3.40.630.30">
    <property type="match status" value="1"/>
</dbReference>